<reference evidence="3 4" key="1">
    <citation type="submission" date="2019-12" db="EMBL/GenBank/DDBJ databases">
        <title>Genomic-based taxomic classification of the family Erythrobacteraceae.</title>
        <authorList>
            <person name="Xu L."/>
        </authorList>
    </citation>
    <scope>NUCLEOTIDE SEQUENCE [LARGE SCALE GENOMIC DNA]</scope>
    <source>
        <strain evidence="3 4">H32</strain>
    </source>
</reference>
<proteinExistence type="predicted"/>
<feature type="compositionally biased region" description="Basic and acidic residues" evidence="2">
    <location>
        <begin position="130"/>
        <end position="145"/>
    </location>
</feature>
<feature type="region of interest" description="Disordered" evidence="2">
    <location>
        <begin position="127"/>
        <end position="169"/>
    </location>
</feature>
<evidence type="ECO:0000313" key="3">
    <source>
        <dbReference type="EMBL" id="MXO69155.1"/>
    </source>
</evidence>
<feature type="coiled-coil region" evidence="1">
    <location>
        <begin position="31"/>
        <end position="58"/>
    </location>
</feature>
<gene>
    <name evidence="3" type="ORF">GRI72_09990</name>
</gene>
<name>A0ABW9UZR0_9SPHN</name>
<keyword evidence="4" id="KW-1185">Reference proteome</keyword>
<evidence type="ECO:0000256" key="2">
    <source>
        <dbReference type="SAM" id="MobiDB-lite"/>
    </source>
</evidence>
<keyword evidence="1" id="KW-0175">Coiled coil</keyword>
<evidence type="ECO:0000256" key="1">
    <source>
        <dbReference type="SAM" id="Coils"/>
    </source>
</evidence>
<evidence type="ECO:0008006" key="5">
    <source>
        <dbReference type="Google" id="ProtNLM"/>
    </source>
</evidence>
<dbReference type="RefSeq" id="WP_160733781.1">
    <property type="nucleotide sequence ID" value="NZ_WTYO01000004.1"/>
</dbReference>
<organism evidence="3 4">
    <name type="scientific">Pelagerythrobacter marinus</name>
    <dbReference type="NCBI Taxonomy" id="538382"/>
    <lineage>
        <taxon>Bacteria</taxon>
        <taxon>Pseudomonadati</taxon>
        <taxon>Pseudomonadota</taxon>
        <taxon>Alphaproteobacteria</taxon>
        <taxon>Sphingomonadales</taxon>
        <taxon>Erythrobacteraceae</taxon>
        <taxon>Pelagerythrobacter</taxon>
    </lineage>
</organism>
<protein>
    <recommendedName>
        <fullName evidence="5">Cell division protein FtsL</fullName>
    </recommendedName>
</protein>
<dbReference type="EMBL" id="WTYO01000004">
    <property type="protein sequence ID" value="MXO69155.1"/>
    <property type="molecule type" value="Genomic_DNA"/>
</dbReference>
<sequence>MMIGGSRLRQIGWAVVLAVCLAVFMVLTFRVNAVKSQVRLAERQIVALEREKLMLETEFETRANQRQLADWNRVEFGYQAPRADQYLENERQLAALGLPRAVDAPEPIRVARAPAPEEMDLPSIISPLVGRDEGDGEADGRRDLSAPRSLAERLSGGARLGTGLAEVAE</sequence>
<evidence type="ECO:0000313" key="4">
    <source>
        <dbReference type="Proteomes" id="UP000444401"/>
    </source>
</evidence>
<dbReference type="Proteomes" id="UP000444401">
    <property type="component" value="Unassembled WGS sequence"/>
</dbReference>
<comment type="caution">
    <text evidence="3">The sequence shown here is derived from an EMBL/GenBank/DDBJ whole genome shotgun (WGS) entry which is preliminary data.</text>
</comment>
<accession>A0ABW9UZR0</accession>